<reference evidence="1 2" key="1">
    <citation type="submission" date="2015-01" db="EMBL/GenBank/DDBJ databases">
        <title>The Genome Sequence of Fonsecaea pedrosoi CBS 271.37.</title>
        <authorList>
            <consortium name="The Broad Institute Genomics Platform"/>
            <person name="Cuomo C."/>
            <person name="de Hoog S."/>
            <person name="Gorbushina A."/>
            <person name="Stielow B."/>
            <person name="Teixiera M."/>
            <person name="Abouelleil A."/>
            <person name="Chapman S.B."/>
            <person name="Priest M."/>
            <person name="Young S.K."/>
            <person name="Wortman J."/>
            <person name="Nusbaum C."/>
            <person name="Birren B."/>
        </authorList>
    </citation>
    <scope>NUCLEOTIDE SEQUENCE [LARGE SCALE GENOMIC DNA]</scope>
    <source>
        <strain evidence="1 2">CBS 271.37</strain>
    </source>
</reference>
<dbReference type="RefSeq" id="XP_013280757.1">
    <property type="nucleotide sequence ID" value="XM_013425303.1"/>
</dbReference>
<protein>
    <submittedName>
        <fullName evidence="1">Uncharacterized protein</fullName>
    </submittedName>
</protein>
<sequence length="79" mass="8725">MTIVAHGSVKMDGLCNEQCGGHANYALSEKVTTYPIEIVRRALYSIALDVSVKKAQRLVFDSMTTSVYCDGHVDPRYSL</sequence>
<keyword evidence="2" id="KW-1185">Reference proteome</keyword>
<dbReference type="HOGENOM" id="CLU_2606066_0_0_1"/>
<dbReference type="Proteomes" id="UP000053029">
    <property type="component" value="Unassembled WGS sequence"/>
</dbReference>
<accession>A0A0D2GXA1</accession>
<dbReference type="EMBL" id="KN846974">
    <property type="protein sequence ID" value="KIW76949.1"/>
    <property type="molecule type" value="Genomic_DNA"/>
</dbReference>
<evidence type="ECO:0000313" key="1">
    <source>
        <dbReference type="EMBL" id="KIW76949.1"/>
    </source>
</evidence>
<dbReference type="GeneID" id="25308883"/>
<organism evidence="1 2">
    <name type="scientific">Fonsecaea pedrosoi CBS 271.37</name>
    <dbReference type="NCBI Taxonomy" id="1442368"/>
    <lineage>
        <taxon>Eukaryota</taxon>
        <taxon>Fungi</taxon>
        <taxon>Dikarya</taxon>
        <taxon>Ascomycota</taxon>
        <taxon>Pezizomycotina</taxon>
        <taxon>Eurotiomycetes</taxon>
        <taxon>Chaetothyriomycetidae</taxon>
        <taxon>Chaetothyriales</taxon>
        <taxon>Herpotrichiellaceae</taxon>
        <taxon>Fonsecaea</taxon>
    </lineage>
</organism>
<dbReference type="VEuPathDB" id="FungiDB:Z517_09393"/>
<gene>
    <name evidence="1" type="ORF">Z517_09393</name>
</gene>
<proteinExistence type="predicted"/>
<dbReference type="AlphaFoldDB" id="A0A0D2GXA1"/>
<name>A0A0D2GXA1_9EURO</name>
<evidence type="ECO:0000313" key="2">
    <source>
        <dbReference type="Proteomes" id="UP000053029"/>
    </source>
</evidence>